<evidence type="ECO:0000259" key="6">
    <source>
        <dbReference type="Pfam" id="PF02465"/>
    </source>
</evidence>
<feature type="domain" description="Flagellar hook-associated protein 2 N-terminal" evidence="6">
    <location>
        <begin position="8"/>
        <end position="105"/>
    </location>
</feature>
<dbReference type="PANTHER" id="PTHR30288">
    <property type="entry name" value="FLAGELLAR CAP/ASSEMBLY PROTEIN FLID"/>
    <property type="match status" value="1"/>
</dbReference>
<dbReference type="InterPro" id="IPR003481">
    <property type="entry name" value="FliD_N"/>
</dbReference>
<evidence type="ECO:0000256" key="4">
    <source>
        <dbReference type="ARBA" id="ARBA00023143"/>
    </source>
</evidence>
<comment type="subcellular location">
    <subcellularLocation>
        <location evidence="5">Secreted</location>
    </subcellularLocation>
    <subcellularLocation>
        <location evidence="5">Bacterial flagellum</location>
    </subcellularLocation>
</comment>
<evidence type="ECO:0000256" key="5">
    <source>
        <dbReference type="RuleBase" id="RU362066"/>
    </source>
</evidence>
<evidence type="ECO:0000256" key="3">
    <source>
        <dbReference type="ARBA" id="ARBA00023054"/>
    </source>
</evidence>
<comment type="similarity">
    <text evidence="1 5">Belongs to the FliD family.</text>
</comment>
<comment type="caution">
    <text evidence="8">The sequence shown here is derived from an EMBL/GenBank/DDBJ whole genome shotgun (WGS) entry which is preliminary data.</text>
</comment>
<dbReference type="InterPro" id="IPR040026">
    <property type="entry name" value="FliD"/>
</dbReference>
<keyword evidence="3" id="KW-0175">Coiled coil</keyword>
<dbReference type="EMBL" id="JAKRYL010000005">
    <property type="protein sequence ID" value="MCL7746702.1"/>
    <property type="molecule type" value="Genomic_DNA"/>
</dbReference>
<organism evidence="8 9">
    <name type="scientific">Halalkalibacter alkaliphilus</name>
    <dbReference type="NCBI Taxonomy" id="2917993"/>
    <lineage>
        <taxon>Bacteria</taxon>
        <taxon>Bacillati</taxon>
        <taxon>Bacillota</taxon>
        <taxon>Bacilli</taxon>
        <taxon>Bacillales</taxon>
        <taxon>Bacillaceae</taxon>
        <taxon>Halalkalibacter</taxon>
    </lineage>
</organism>
<dbReference type="GO" id="GO:0007155">
    <property type="term" value="P:cell adhesion"/>
    <property type="evidence" value="ECO:0007669"/>
    <property type="project" value="InterPro"/>
</dbReference>
<gene>
    <name evidence="8" type="ORF">MF646_06140</name>
</gene>
<keyword evidence="4 5" id="KW-0975">Bacterial flagellum</keyword>
<dbReference type="GO" id="GO:0071973">
    <property type="term" value="P:bacterial-type flagellum-dependent cell motility"/>
    <property type="evidence" value="ECO:0007669"/>
    <property type="project" value="TreeGrafter"/>
</dbReference>
<dbReference type="RefSeq" id="WP_250095618.1">
    <property type="nucleotide sequence ID" value="NZ_JAKRYL010000005.1"/>
</dbReference>
<dbReference type="PANTHER" id="PTHR30288:SF0">
    <property type="entry name" value="FLAGELLAR HOOK-ASSOCIATED PROTEIN 2"/>
    <property type="match status" value="1"/>
</dbReference>
<reference evidence="8" key="1">
    <citation type="submission" date="2022-02" db="EMBL/GenBank/DDBJ databases">
        <title>Halalkalibacter sp. nov. isolated from Lonar Lake, India.</title>
        <authorList>
            <person name="Joshi A."/>
            <person name="Thite S."/>
            <person name="Lodha T."/>
        </authorList>
    </citation>
    <scope>NUCLEOTIDE SEQUENCE</scope>
    <source>
        <strain evidence="8">MEB205</strain>
    </source>
</reference>
<dbReference type="Pfam" id="PF07195">
    <property type="entry name" value="FliD_C"/>
    <property type="match status" value="1"/>
</dbReference>
<keyword evidence="8" id="KW-0966">Cell projection</keyword>
<evidence type="ECO:0000313" key="9">
    <source>
        <dbReference type="Proteomes" id="UP001139150"/>
    </source>
</evidence>
<keyword evidence="8" id="KW-0969">Cilium</keyword>
<proteinExistence type="inferred from homology"/>
<protein>
    <recommendedName>
        <fullName evidence="5">Flagellar hook-associated protein 2</fullName>
        <shortName evidence="5">HAP2</shortName>
    </recommendedName>
    <alternativeName>
        <fullName evidence="5">Flagellar cap protein</fullName>
    </alternativeName>
</protein>
<dbReference type="Pfam" id="PF02465">
    <property type="entry name" value="FliD_N"/>
    <property type="match status" value="1"/>
</dbReference>
<name>A0A9X2A4C6_9BACI</name>
<dbReference type="InterPro" id="IPR010809">
    <property type="entry name" value="FliD_C"/>
</dbReference>
<dbReference type="Proteomes" id="UP001139150">
    <property type="component" value="Unassembled WGS sequence"/>
</dbReference>
<accession>A0A9X2A4C6</accession>
<dbReference type="GO" id="GO:0009424">
    <property type="term" value="C:bacterial-type flagellum hook"/>
    <property type="evidence" value="ECO:0007669"/>
    <property type="project" value="UniProtKB-UniRule"/>
</dbReference>
<feature type="domain" description="Flagellar hook-associated protein 2 C-terminal" evidence="7">
    <location>
        <begin position="250"/>
        <end position="507"/>
    </location>
</feature>
<keyword evidence="8" id="KW-0282">Flagellum</keyword>
<dbReference type="NCBIfam" id="NF005833">
    <property type="entry name" value="PRK07737.1"/>
    <property type="match status" value="1"/>
</dbReference>
<keyword evidence="5" id="KW-0964">Secreted</keyword>
<comment type="function">
    <text evidence="5">Required for morphogenesis and for the elongation of the flagellar filament by facilitating polymerization of the flagellin monomers at the tip of growing filament. Forms a capping structure, which prevents flagellin subunits (transported through the central channel of the flagellum) from leaking out without polymerization at the distal end.</text>
</comment>
<keyword evidence="9" id="KW-1185">Reference proteome</keyword>
<comment type="subunit">
    <text evidence="2 5">Homopentamer.</text>
</comment>
<evidence type="ECO:0000313" key="8">
    <source>
        <dbReference type="EMBL" id="MCL7746702.1"/>
    </source>
</evidence>
<dbReference type="GO" id="GO:0009421">
    <property type="term" value="C:bacterial-type flagellum filament cap"/>
    <property type="evidence" value="ECO:0007669"/>
    <property type="project" value="InterPro"/>
</dbReference>
<evidence type="ECO:0000259" key="7">
    <source>
        <dbReference type="Pfam" id="PF07195"/>
    </source>
</evidence>
<evidence type="ECO:0000256" key="1">
    <source>
        <dbReference type="ARBA" id="ARBA00009764"/>
    </source>
</evidence>
<dbReference type="GO" id="GO:0005576">
    <property type="term" value="C:extracellular region"/>
    <property type="evidence" value="ECO:0007669"/>
    <property type="project" value="UniProtKB-SubCell"/>
</dbReference>
<dbReference type="AlphaFoldDB" id="A0A9X2A4C6"/>
<sequence>MRLSGFATGMDIQQMVDDLMRAERQPLDRMVQNRELLEWKRDGYREANIEFNKLRDQLFDGVMRNSNMSAKDVTSSNQSLVSATASASANTGTWTISEVSQLATSAYNVSTESITGDGNPSIDPDASIGSQSEYFSDIDGEDGQLTFEIKTFTSNGEESQSFTFDGTATLNEIISEVNSSGIGVSMMYDPVSDRVSITRTETGSFNDNETEAGHFGSEMVFEGNFLTEDLNVKNAYEDEEGQLHTFEEGGENAVFTINGLETERQSNTFTIDGVTFSLHNTFETGAVSLNVSTKVDDVFDTVMSFVDDYNAVLDSMNGKLTEERHRDYRPLTEEQKQAMSEREIEMWEERAQSGMLRNDRIISSGLDRMRMDIYSPVDTVGSFTHISELGITTSSNYMDRGRLEVDQDQLRAAIEADPEAVYQLFAADGESFEEKGIARRMRDSLQATSRQISDQAGSAGAVANHSIGRQIEQKNDRIANFERRLQQIEERYWSQFNAMEAAVQRSNAQAEQLFASLGGGQMM</sequence>
<evidence type="ECO:0000256" key="2">
    <source>
        <dbReference type="ARBA" id="ARBA00011255"/>
    </source>
</evidence>